<keyword evidence="4" id="KW-0813">Transport</keyword>
<evidence type="ECO:0000259" key="13">
    <source>
        <dbReference type="Pfam" id="PF14537"/>
    </source>
</evidence>
<dbReference type="Gene3D" id="1.10.780.10">
    <property type="entry name" value="Hydroxylamine Oxidoreductase, Chain A, domain 1"/>
    <property type="match status" value="1"/>
</dbReference>
<dbReference type="EMBL" id="UOFK01000295">
    <property type="protein sequence ID" value="VAW82046.1"/>
    <property type="molecule type" value="Genomic_DNA"/>
</dbReference>
<evidence type="ECO:0000256" key="7">
    <source>
        <dbReference type="ARBA" id="ARBA00022729"/>
    </source>
</evidence>
<evidence type="ECO:0000256" key="1">
    <source>
        <dbReference type="ARBA" id="ARBA00004196"/>
    </source>
</evidence>
<dbReference type="InterPro" id="IPR003321">
    <property type="entry name" value="Cyt_c552"/>
</dbReference>
<organism evidence="14">
    <name type="scientific">hydrothermal vent metagenome</name>
    <dbReference type="NCBI Taxonomy" id="652676"/>
    <lineage>
        <taxon>unclassified sequences</taxon>
        <taxon>metagenomes</taxon>
        <taxon>ecological metagenomes</taxon>
    </lineage>
</organism>
<proteinExistence type="inferred from homology"/>
<keyword evidence="8" id="KW-0106">Calcium</keyword>
<dbReference type="Pfam" id="PF14537">
    <property type="entry name" value="Cytochrom_c3_2"/>
    <property type="match status" value="1"/>
</dbReference>
<evidence type="ECO:0000256" key="4">
    <source>
        <dbReference type="ARBA" id="ARBA00022448"/>
    </source>
</evidence>
<feature type="domain" description="Tetrahaem cytochrome" evidence="13">
    <location>
        <begin position="46"/>
        <end position="137"/>
    </location>
</feature>
<dbReference type="GO" id="GO:0042279">
    <property type="term" value="F:nitrite reductase (cytochrome, ammonia-forming) activity"/>
    <property type="evidence" value="ECO:0007669"/>
    <property type="project" value="UniProtKB-EC"/>
</dbReference>
<evidence type="ECO:0000256" key="8">
    <source>
        <dbReference type="ARBA" id="ARBA00022837"/>
    </source>
</evidence>
<protein>
    <recommendedName>
        <fullName evidence="3">nitrite reductase (cytochrome; ammonia-forming)</fullName>
        <ecNumber evidence="3">1.7.2.2</ecNumber>
    </recommendedName>
</protein>
<dbReference type="GO" id="GO:0019645">
    <property type="term" value="P:anaerobic electron transport chain"/>
    <property type="evidence" value="ECO:0007669"/>
    <property type="project" value="TreeGrafter"/>
</dbReference>
<keyword evidence="7" id="KW-0732">Signal</keyword>
<dbReference type="SUPFAM" id="SSF48695">
    <property type="entry name" value="Multiheme cytochromes"/>
    <property type="match status" value="1"/>
</dbReference>
<comment type="subcellular location">
    <subcellularLocation>
        <location evidence="1">Cell envelope</location>
    </subcellularLocation>
</comment>
<evidence type="ECO:0000256" key="10">
    <source>
        <dbReference type="ARBA" id="ARBA00023002"/>
    </source>
</evidence>
<dbReference type="EC" id="1.7.2.2" evidence="3"/>
<dbReference type="AlphaFoldDB" id="A0A3B0ZN70"/>
<reference evidence="14" key="1">
    <citation type="submission" date="2018-06" db="EMBL/GenBank/DDBJ databases">
        <authorList>
            <person name="Zhirakovskaya E."/>
        </authorList>
    </citation>
    <scope>NUCLEOTIDE SEQUENCE</scope>
</reference>
<dbReference type="InterPro" id="IPR012286">
    <property type="entry name" value="Tetrahaem_cytochrome"/>
</dbReference>
<dbReference type="GO" id="GO:0020037">
    <property type="term" value="F:heme binding"/>
    <property type="evidence" value="ECO:0007669"/>
    <property type="project" value="TreeGrafter"/>
</dbReference>
<dbReference type="InterPro" id="IPR036280">
    <property type="entry name" value="Multihaem_cyt_sf"/>
</dbReference>
<evidence type="ECO:0000256" key="2">
    <source>
        <dbReference type="ARBA" id="ARBA00009288"/>
    </source>
</evidence>
<gene>
    <name evidence="14" type="ORF">MNBD_GAMMA13-922</name>
</gene>
<name>A0A3B0ZN70_9ZZZZ</name>
<keyword evidence="10" id="KW-0560">Oxidoreductase</keyword>
<comment type="catalytic activity">
    <reaction evidence="12">
        <text>6 Fe(III)-[cytochrome c] + NH4(+) + 2 H2O = 6 Fe(II)-[cytochrome c] + nitrite + 8 H(+)</text>
        <dbReference type="Rhea" id="RHEA:13089"/>
        <dbReference type="Rhea" id="RHEA-COMP:10350"/>
        <dbReference type="Rhea" id="RHEA-COMP:14399"/>
        <dbReference type="ChEBI" id="CHEBI:15377"/>
        <dbReference type="ChEBI" id="CHEBI:15378"/>
        <dbReference type="ChEBI" id="CHEBI:16301"/>
        <dbReference type="ChEBI" id="CHEBI:28938"/>
        <dbReference type="ChEBI" id="CHEBI:29033"/>
        <dbReference type="ChEBI" id="CHEBI:29034"/>
        <dbReference type="EC" id="1.7.2.2"/>
    </reaction>
</comment>
<evidence type="ECO:0000256" key="11">
    <source>
        <dbReference type="ARBA" id="ARBA00023004"/>
    </source>
</evidence>
<evidence type="ECO:0000256" key="5">
    <source>
        <dbReference type="ARBA" id="ARBA00022617"/>
    </source>
</evidence>
<dbReference type="PANTHER" id="PTHR30633:SF0">
    <property type="entry name" value="CYTOCHROME C-552"/>
    <property type="match status" value="1"/>
</dbReference>
<dbReference type="CDD" id="cd08168">
    <property type="entry name" value="Cytochrom_C3"/>
    <property type="match status" value="1"/>
</dbReference>
<accession>A0A3B0ZN70</accession>
<evidence type="ECO:0000313" key="14">
    <source>
        <dbReference type="EMBL" id="VAW82046.1"/>
    </source>
</evidence>
<keyword evidence="11" id="KW-0408">Iron</keyword>
<dbReference type="PANTHER" id="PTHR30633">
    <property type="entry name" value="CYTOCHROME C-552 RESPIRATORY NITRITE REDUCTASE"/>
    <property type="match status" value="1"/>
</dbReference>
<dbReference type="Gene3D" id="1.10.1130.10">
    <property type="entry name" value="Flavocytochrome C3, Chain A"/>
    <property type="match status" value="1"/>
</dbReference>
<keyword evidence="5" id="KW-0349">Heme</keyword>
<keyword evidence="6" id="KW-0479">Metal-binding</keyword>
<comment type="similarity">
    <text evidence="2">Belongs to the cytochrome c-552 family.</text>
</comment>
<dbReference type="GO" id="GO:0046872">
    <property type="term" value="F:metal ion binding"/>
    <property type="evidence" value="ECO:0007669"/>
    <property type="project" value="UniProtKB-KW"/>
</dbReference>
<keyword evidence="9" id="KW-0249">Electron transport</keyword>
<evidence type="ECO:0000256" key="6">
    <source>
        <dbReference type="ARBA" id="ARBA00022723"/>
    </source>
</evidence>
<dbReference type="Gene3D" id="3.90.10.10">
    <property type="entry name" value="Cytochrome C3"/>
    <property type="match status" value="1"/>
</dbReference>
<evidence type="ECO:0000256" key="3">
    <source>
        <dbReference type="ARBA" id="ARBA00011887"/>
    </source>
</evidence>
<evidence type="ECO:0000256" key="9">
    <source>
        <dbReference type="ARBA" id="ARBA00022982"/>
    </source>
</evidence>
<dbReference type="GO" id="GO:0030288">
    <property type="term" value="C:outer membrane-bounded periplasmic space"/>
    <property type="evidence" value="ECO:0007669"/>
    <property type="project" value="TreeGrafter"/>
</dbReference>
<evidence type="ECO:0000256" key="12">
    <source>
        <dbReference type="ARBA" id="ARBA00049131"/>
    </source>
</evidence>
<sequence length="464" mass="51523">MKIKQQRALVILWFVLSMGLLGGFAYSMLKAEDKTLFMPGPLTDGHYQIDVACTACHTDPLGGGEVIQDACNACHGDEREKPFDSHPRSKFTDPRNADTLENIDARQCISCHTEHQPDMTGNNGLTQPKDFCIHCHQDIGEDRSSHQGMAFDTCNNAGCHNFHNNRALYTDFLVKHLGEPKVLEKPYLPKREFANVLTELVSYPADRYPIRPLNREEADSAAENRLSKPESTDWLQTAHARAGVNCSACHVVAENDSMEPQWADTPGHLACAQCHDLEVERFTRGKHGMRIASDLPPMTPAEARLPMQADAEHLTLGCNSCHNAHRFDVTEAAVAACLGCHKDDHSLAYKQSPHYALWQQEIAGQAERGSGVSCASCHMPRINVDVNDWMSRIMVEHNQNASLSPNEKMVRPACLHCHGLGFSLDALADPVLIDNNFTGLPSVHVDSLKLAEEDHRRAEEARNK</sequence>